<dbReference type="NCBIfam" id="TIGR00996">
    <property type="entry name" value="Mtu_fam_mce"/>
    <property type="match status" value="1"/>
</dbReference>
<comment type="caution">
    <text evidence="3">The sequence shown here is derived from an EMBL/GenBank/DDBJ whole genome shotgun (WGS) entry which is preliminary data.</text>
</comment>
<protein>
    <submittedName>
        <fullName evidence="3">Mammalian cell entry protein</fullName>
    </submittedName>
</protein>
<dbReference type="PANTHER" id="PTHR33371">
    <property type="entry name" value="INTERMEMBRANE PHOSPHOLIPID TRANSPORT SYSTEM BINDING PROTEIN MLAD-RELATED"/>
    <property type="match status" value="1"/>
</dbReference>
<dbReference type="InterPro" id="IPR005693">
    <property type="entry name" value="Mce"/>
</dbReference>
<proteinExistence type="predicted"/>
<name>A0A1X0CU32_9MYCO</name>
<dbReference type="EMBL" id="MVHP01000022">
    <property type="protein sequence ID" value="ORA63706.1"/>
    <property type="molecule type" value="Genomic_DNA"/>
</dbReference>
<dbReference type="InterPro" id="IPR052336">
    <property type="entry name" value="MlaD_Phospholipid_Transporter"/>
</dbReference>
<evidence type="ECO:0000259" key="1">
    <source>
        <dbReference type="Pfam" id="PF02470"/>
    </source>
</evidence>
<dbReference type="InterPro" id="IPR024516">
    <property type="entry name" value="Mce_C"/>
</dbReference>
<evidence type="ECO:0000259" key="2">
    <source>
        <dbReference type="Pfam" id="PF11887"/>
    </source>
</evidence>
<organism evidence="3 4">
    <name type="scientific">Mycolicibacterium elephantis</name>
    <dbReference type="NCBI Taxonomy" id="81858"/>
    <lineage>
        <taxon>Bacteria</taxon>
        <taxon>Bacillati</taxon>
        <taxon>Actinomycetota</taxon>
        <taxon>Actinomycetes</taxon>
        <taxon>Mycobacteriales</taxon>
        <taxon>Mycobacteriaceae</taxon>
        <taxon>Mycolicibacterium</taxon>
    </lineage>
</organism>
<dbReference type="PANTHER" id="PTHR33371:SF15">
    <property type="entry name" value="LIPOPROTEIN LPRN"/>
    <property type="match status" value="1"/>
</dbReference>
<dbReference type="OrthoDB" id="9774928at2"/>
<gene>
    <name evidence="3" type="ORF">BST23_18030</name>
</gene>
<reference evidence="3 4" key="1">
    <citation type="submission" date="2017-02" db="EMBL/GenBank/DDBJ databases">
        <title>The new phylogeny of genus Mycobacterium.</title>
        <authorList>
            <person name="Tortoli E."/>
            <person name="Trovato A."/>
            <person name="Cirillo D.M."/>
        </authorList>
    </citation>
    <scope>NUCLEOTIDE SEQUENCE [LARGE SCALE GENOMIC DNA]</scope>
    <source>
        <strain evidence="3 4">FI-09383</strain>
    </source>
</reference>
<dbReference type="AlphaFoldDB" id="A0A1X0CU32"/>
<evidence type="ECO:0000313" key="3">
    <source>
        <dbReference type="EMBL" id="ORA63706.1"/>
    </source>
</evidence>
<evidence type="ECO:0000313" key="4">
    <source>
        <dbReference type="Proteomes" id="UP000192772"/>
    </source>
</evidence>
<dbReference type="STRING" id="81858.BST23_18030"/>
<dbReference type="Pfam" id="PF02470">
    <property type="entry name" value="MlaD"/>
    <property type="match status" value="1"/>
</dbReference>
<dbReference type="Proteomes" id="UP000192772">
    <property type="component" value="Unassembled WGS sequence"/>
</dbReference>
<feature type="domain" description="Mce/MlaD" evidence="1">
    <location>
        <begin position="47"/>
        <end position="120"/>
    </location>
</feature>
<feature type="domain" description="Mammalian cell entry C-terminal" evidence="2">
    <location>
        <begin position="128"/>
        <end position="295"/>
    </location>
</feature>
<sequence>MTPRRTHRTAAIVLTVLTLLAATGCGWQGLNSLPLPGVQGKGPNSFEVQAQLPDVNNLQPNSRVRVADVPVGHVSRIERQGWHALVTMRLNGDVELPANATAKIGATSLLGSLHIELAPPTDEPPTGRLHDGSLIPLSRGGSYPSTEQTLAALSMVLNGGGVGQVHDIAEALSTAFRGREQDVRSVIEQLNVFTGHLNHQMDDIIAATDSLNRLVGRFAAQQPVLDRALATVPDALEVLNAERDNLVAAADGLAKFSALTVDSVNQTKENLVRELHDVGPVLESLANAGTSLTRSLSLLATFPFPNETFENFQRGDYANLTAIVDLTLSRIDQGLFIGTRWECDLTELELQWGRTIGQFPSPCMAGGPHNQGNPLAIPYRWDQGP</sequence>
<dbReference type="RefSeq" id="WP_083043390.1">
    <property type="nucleotide sequence ID" value="NZ_MVHP01000022.1"/>
</dbReference>
<dbReference type="PROSITE" id="PS51257">
    <property type="entry name" value="PROKAR_LIPOPROTEIN"/>
    <property type="match status" value="1"/>
</dbReference>
<accession>A0A1X0CU32</accession>
<dbReference type="InterPro" id="IPR003399">
    <property type="entry name" value="Mce/MlaD"/>
</dbReference>
<dbReference type="Pfam" id="PF11887">
    <property type="entry name" value="Mce4_CUP1"/>
    <property type="match status" value="1"/>
</dbReference>
<dbReference type="GO" id="GO:0005576">
    <property type="term" value="C:extracellular region"/>
    <property type="evidence" value="ECO:0007669"/>
    <property type="project" value="TreeGrafter"/>
</dbReference>